<reference evidence="1 2" key="1">
    <citation type="submission" date="2018-09" db="EMBL/GenBank/DDBJ databases">
        <title>Genomic investigation of the strawberry pathogen Phytophthora fragariae indicates pathogenicity is determined by transcriptional variation in three key races.</title>
        <authorList>
            <person name="Adams T.M."/>
            <person name="Armitage A.D."/>
            <person name="Sobczyk M.K."/>
            <person name="Bates H.J."/>
            <person name="Dunwell J.M."/>
            <person name="Nellist C.F."/>
            <person name="Harrison R.J."/>
        </authorList>
    </citation>
    <scope>NUCLEOTIDE SEQUENCE [LARGE SCALE GENOMIC DNA]</scope>
    <source>
        <strain evidence="1 2">SCRP324</strain>
    </source>
</reference>
<dbReference type="EMBL" id="QXFU01002089">
    <property type="protein sequence ID" value="KAE8990620.1"/>
    <property type="molecule type" value="Genomic_DNA"/>
</dbReference>
<name>A0A6A3J7S8_9STRA</name>
<organism evidence="1 2">
    <name type="scientific">Phytophthora rubi</name>
    <dbReference type="NCBI Taxonomy" id="129364"/>
    <lineage>
        <taxon>Eukaryota</taxon>
        <taxon>Sar</taxon>
        <taxon>Stramenopiles</taxon>
        <taxon>Oomycota</taxon>
        <taxon>Peronosporomycetes</taxon>
        <taxon>Peronosporales</taxon>
        <taxon>Peronosporaceae</taxon>
        <taxon>Phytophthora</taxon>
    </lineage>
</organism>
<dbReference type="Proteomes" id="UP000435112">
    <property type="component" value="Unassembled WGS sequence"/>
</dbReference>
<protein>
    <submittedName>
        <fullName evidence="1">Uncharacterized protein</fullName>
    </submittedName>
</protein>
<gene>
    <name evidence="1" type="ORF">PR002_g21108</name>
</gene>
<sequence length="183" mass="20754">MRLTPRDYPCCMELSSLRVAPGPPHPRGGRRSFYSSYSSSFEGIDSLCSFNSSQLLDDSDGRKVNVDDVVPTRFTATTRCCRCPQSRSSGWCPPSALSRVLGRRTRHYGMDEDQATNRFSFPRTTDDLITEAKRAFEETQQDIPECSSRDGQIMKCGGSNTTRIDYFALVRSRYHCHVMFTCF</sequence>
<dbReference type="AlphaFoldDB" id="A0A6A3J7S8"/>
<proteinExistence type="predicted"/>
<evidence type="ECO:0000313" key="1">
    <source>
        <dbReference type="EMBL" id="KAE8990620.1"/>
    </source>
</evidence>
<comment type="caution">
    <text evidence="1">The sequence shown here is derived from an EMBL/GenBank/DDBJ whole genome shotgun (WGS) entry which is preliminary data.</text>
</comment>
<evidence type="ECO:0000313" key="2">
    <source>
        <dbReference type="Proteomes" id="UP000435112"/>
    </source>
</evidence>
<accession>A0A6A3J7S8</accession>